<dbReference type="Pfam" id="PF07591">
    <property type="entry name" value="PT-HINT"/>
    <property type="match status" value="1"/>
</dbReference>
<dbReference type="InterPro" id="IPR036844">
    <property type="entry name" value="Hint_dom_sf"/>
</dbReference>
<evidence type="ECO:0000259" key="3">
    <source>
        <dbReference type="SMART" id="SM00306"/>
    </source>
</evidence>
<dbReference type="Gene3D" id="2.170.16.10">
    <property type="entry name" value="Hedgehog/Intein (Hint) domain"/>
    <property type="match status" value="1"/>
</dbReference>
<dbReference type="Pfam" id="PF03752">
    <property type="entry name" value="ALF"/>
    <property type="match status" value="6"/>
</dbReference>
<organism evidence="4 5">
    <name type="scientific">Lentzea albidocapillata subsp. violacea</name>
    <dbReference type="NCBI Taxonomy" id="128104"/>
    <lineage>
        <taxon>Bacteria</taxon>
        <taxon>Bacillati</taxon>
        <taxon>Actinomycetota</taxon>
        <taxon>Actinomycetes</taxon>
        <taxon>Pseudonocardiales</taxon>
        <taxon>Pseudonocardiaceae</taxon>
        <taxon>Lentzea</taxon>
    </lineage>
</organism>
<reference evidence="5" key="1">
    <citation type="submission" date="2016-10" db="EMBL/GenBank/DDBJ databases">
        <authorList>
            <person name="Varghese N."/>
            <person name="Submissions S."/>
        </authorList>
    </citation>
    <scope>NUCLEOTIDE SEQUENCE [LARGE SCALE GENOMIC DNA]</scope>
    <source>
        <strain evidence="5">DSM 44796</strain>
    </source>
</reference>
<dbReference type="InterPro" id="IPR005506">
    <property type="entry name" value="DUF312_ALF"/>
</dbReference>
<dbReference type="InterPro" id="IPR038233">
    <property type="entry name" value="Colicin_D/E5_nuclease"/>
</dbReference>
<feature type="transmembrane region" description="Helical" evidence="2">
    <location>
        <begin position="21"/>
        <end position="42"/>
    </location>
</feature>
<evidence type="ECO:0000313" key="4">
    <source>
        <dbReference type="EMBL" id="SDN29081.1"/>
    </source>
</evidence>
<dbReference type="PROSITE" id="PS50818">
    <property type="entry name" value="INTEIN_C_TER"/>
    <property type="match status" value="1"/>
</dbReference>
<evidence type="ECO:0000313" key="5">
    <source>
        <dbReference type="Proteomes" id="UP000199682"/>
    </source>
</evidence>
<feature type="region of interest" description="Disordered" evidence="1">
    <location>
        <begin position="492"/>
        <end position="524"/>
    </location>
</feature>
<dbReference type="InterPro" id="IPR003587">
    <property type="entry name" value="Hint_dom_N"/>
</dbReference>
<accession>A0A1H0A7A6</accession>
<name>A0A1H0A7A6_9PSEU</name>
<dbReference type="EMBL" id="FNET01000044">
    <property type="protein sequence ID" value="SDN29081.1"/>
    <property type="molecule type" value="Genomic_DNA"/>
</dbReference>
<keyword evidence="2" id="KW-1133">Transmembrane helix</keyword>
<proteinExistence type="predicted"/>
<feature type="compositionally biased region" description="Basic and acidic residues" evidence="1">
    <location>
        <begin position="492"/>
        <end position="520"/>
    </location>
</feature>
<dbReference type="SUPFAM" id="SSF51294">
    <property type="entry name" value="Hedgehog/intein (Hint) domain"/>
    <property type="match status" value="1"/>
</dbReference>
<dbReference type="GO" id="GO:0004540">
    <property type="term" value="F:RNA nuclease activity"/>
    <property type="evidence" value="ECO:0007669"/>
    <property type="project" value="InterPro"/>
</dbReference>
<dbReference type="Pfam" id="PF11429">
    <property type="entry name" value="Colicin_D"/>
    <property type="match status" value="1"/>
</dbReference>
<dbReference type="InterPro" id="IPR024440">
    <property type="entry name" value="ColicinD_C"/>
</dbReference>
<dbReference type="InterPro" id="IPR037178">
    <property type="entry name" value="ColicinD_C_sf"/>
</dbReference>
<feature type="domain" description="Hint" evidence="3">
    <location>
        <begin position="1095"/>
        <end position="1195"/>
    </location>
</feature>
<dbReference type="PANTHER" id="PTHR23242:SF9">
    <property type="entry name" value="TRANSCRIPTION FACTOR HOXA13"/>
    <property type="match status" value="1"/>
</dbReference>
<dbReference type="SUPFAM" id="SSF102824">
    <property type="entry name" value="Colicin D/E5 nuclease domain"/>
    <property type="match status" value="1"/>
</dbReference>
<evidence type="ECO:0000256" key="1">
    <source>
        <dbReference type="SAM" id="MobiDB-lite"/>
    </source>
</evidence>
<keyword evidence="2" id="KW-0812">Transmembrane</keyword>
<dbReference type="InterPro" id="IPR030934">
    <property type="entry name" value="Intein_C"/>
</dbReference>
<dbReference type="NCBIfam" id="TIGR01443">
    <property type="entry name" value="intein_Cterm"/>
    <property type="match status" value="1"/>
</dbReference>
<gene>
    <name evidence="4" type="ORF">SAMN04488074_1443</name>
</gene>
<dbReference type="SMART" id="SM00306">
    <property type="entry name" value="HintN"/>
    <property type="match status" value="1"/>
</dbReference>
<dbReference type="PANTHER" id="PTHR23242">
    <property type="entry name" value="TRANSCRIPTION FACTOR HOXA13"/>
    <property type="match status" value="1"/>
</dbReference>
<keyword evidence="2" id="KW-0472">Membrane</keyword>
<sequence>MGEFVDDNVRTALSRPGAARVTVILVTIMALVAAILGTSATVTPPRATAQAAPDDRTVAVELLKTGGRATKNAAEAALLGSDDQLHQFVTTGRHVTIAHDNRIKTGQIMAVAGRRVREAAQTALGGTPEDVRKFLAGGWQEPHRLDLRVKVGEIIAANGPTTQRAAQTALEGTAEDVLKFLAAGQYPPAVIDRRKKAGGIMATGGTEVNKAAQIALNGSDDDVQEFLATGQHTARARDNEQASITELVNLAKAAGAEAALETEAAKEASGRAVAAAEQAKQAALKAAAEAAAAKDDAAAAGAAAGRAADFASRAAGAAQEAVSAANSANNAARVASNAAMQAASAASAAAQAAADARGAAADAATDANQAANARIAAQKARDVAAGARLAAEASKAAGDAANQAAGAARAASSAGANADRAASAAEDAANQAGVSGAEAERARRAAADAHKFAGQANRAATNAESLANQAAKAAGDAYRAAISAAEHAENAARAADEAAAHAGEADKAAQESEKHAKAAHEAAQAATNATNLAIDIEKNARTADSNRLQLLQDEGVAAAEKVKRDLADHAAYETAEAARIDQETQTLLNAALHAATTPGVDDATMVQAGRRAALRLRNVGGSWSRSAAEQALAGGPTEMYVYLTQRRARAGEADDLARVRHVAKTTPNEKKQAAAYSAVRGDPEDIEEFLRTQDYEGKVVDDRKEVGQIMSKGGPATQRAGQKALEGAPSDVTEFLAKGQFVSANLDDRMKTGEIISSGGPEVNAAGQIALAGPPSYVREFVQTGQHKARQRDGLVASHVSTVRRLIAEGSRIAATARENAAEAARVAAIARNAADEAAVWADRARNSANEAAEYAKQAKASADAAQVSANQAAESAKTARSAADAAARDAESASQAATRAASSATAASASAADASQSAQAARSSAIQAGKDAESAQVAADDAYNISMSKKSAEEQQNQGGPLNTSEQAQLEASCNGDAACIEKFKAAQRDAGKTMMDFLLENGAEVILDLIGYNDAVKCFTQGDIEACIWTAVNALMMANPLALIGKGAKLVGAIGRVIGKVGKFLKRSEEAAEELKAGRKAMQDAVEACTVPGNSFASATKVYMADGSRKAIKDVVVGDQVAATDPQTGLSGARAVTRVIVGEGTKQMVSVGVDGPNAGVVEATARHPFWVTDRGQWIDAQDVRAGEHFRTVTGDQVVVTGTTRHTEVMKVYNLTVDGIHTYYVLAGDTSVLVHNTGCPPSGAKGAWESKADFTNPKTMNKKYDSHASVFNITGNRNPAKLAEFETAMRAHMTAADTKIYRFNYRNQGQAIGFIDPKTRVMVMLRADGSFWSAWELGIMKKMDKNIPNRTLAVYDQFADIVDKGFLF</sequence>
<protein>
    <submittedName>
        <fullName evidence="4">Intein C-terminal splicing region</fullName>
    </submittedName>
</protein>
<dbReference type="CDD" id="cd00081">
    <property type="entry name" value="Hint"/>
    <property type="match status" value="1"/>
</dbReference>
<evidence type="ECO:0000256" key="2">
    <source>
        <dbReference type="SAM" id="Phobius"/>
    </source>
</evidence>
<dbReference type="Proteomes" id="UP000199682">
    <property type="component" value="Unassembled WGS sequence"/>
</dbReference>
<dbReference type="Gene3D" id="3.10.450.200">
    <property type="match status" value="1"/>
</dbReference>